<dbReference type="SMART" id="SM00220">
    <property type="entry name" value="S_TKc"/>
    <property type="match status" value="1"/>
</dbReference>
<dbReference type="GeneID" id="20177311"/>
<name>W2QPF5_PHYN3</name>
<dbReference type="STRING" id="761204.W2QPF5"/>
<dbReference type="PANTHER" id="PTHR44329">
    <property type="entry name" value="SERINE/THREONINE-PROTEIN KINASE TNNI3K-RELATED"/>
    <property type="match status" value="1"/>
</dbReference>
<evidence type="ECO:0000313" key="10">
    <source>
        <dbReference type="Proteomes" id="UP000018817"/>
    </source>
</evidence>
<organism evidence="9 10">
    <name type="scientific">Phytophthora nicotianae (strain INRA-310)</name>
    <name type="common">Phytophthora parasitica</name>
    <dbReference type="NCBI Taxonomy" id="761204"/>
    <lineage>
        <taxon>Eukaryota</taxon>
        <taxon>Sar</taxon>
        <taxon>Stramenopiles</taxon>
        <taxon>Oomycota</taxon>
        <taxon>Peronosporomycetes</taxon>
        <taxon>Peronosporales</taxon>
        <taxon>Peronosporaceae</taxon>
        <taxon>Phytophthora</taxon>
    </lineage>
</organism>
<dbReference type="OMA" id="PPYINDT"/>
<dbReference type="InterPro" id="IPR008266">
    <property type="entry name" value="Tyr_kinase_AS"/>
</dbReference>
<dbReference type="SUPFAM" id="SSF56112">
    <property type="entry name" value="Protein kinase-like (PK-like)"/>
    <property type="match status" value="3"/>
</dbReference>
<evidence type="ECO:0000256" key="5">
    <source>
        <dbReference type="ARBA" id="ARBA00023216"/>
    </source>
</evidence>
<dbReference type="InterPro" id="IPR011009">
    <property type="entry name" value="Kinase-like_dom_sf"/>
</dbReference>
<dbReference type="GO" id="GO:0005524">
    <property type="term" value="F:ATP binding"/>
    <property type="evidence" value="ECO:0007669"/>
    <property type="project" value="UniProtKB-UniRule"/>
</dbReference>
<evidence type="ECO:0000256" key="6">
    <source>
        <dbReference type="PROSITE-ProRule" id="PRU10141"/>
    </source>
</evidence>
<evidence type="ECO:0000256" key="3">
    <source>
        <dbReference type="ARBA" id="ARBA00022741"/>
    </source>
</evidence>
<keyword evidence="5" id="KW-0041">Annexin</keyword>
<dbReference type="GO" id="GO:0005544">
    <property type="term" value="F:calcium-dependent phospholipid binding"/>
    <property type="evidence" value="ECO:0007669"/>
    <property type="project" value="InterPro"/>
</dbReference>
<evidence type="ECO:0000256" key="7">
    <source>
        <dbReference type="SAM" id="MobiDB-lite"/>
    </source>
</evidence>
<dbReference type="PANTHER" id="PTHR44329:SF214">
    <property type="entry name" value="PROTEIN KINASE DOMAIN-CONTAINING PROTEIN"/>
    <property type="match status" value="1"/>
</dbReference>
<protein>
    <submittedName>
        <fullName evidence="9">Serine/threonine protein kinase</fullName>
    </submittedName>
</protein>
<dbReference type="InterPro" id="IPR008271">
    <property type="entry name" value="Ser/Thr_kinase_AS"/>
</dbReference>
<dbReference type="Gene3D" id="1.10.220.10">
    <property type="entry name" value="Annexin"/>
    <property type="match status" value="3"/>
</dbReference>
<dbReference type="InterPro" id="IPR001245">
    <property type="entry name" value="Ser-Thr/Tyr_kinase_cat_dom"/>
</dbReference>
<keyword evidence="3 6" id="KW-0547">Nucleotide-binding</keyword>
<dbReference type="GO" id="GO:0005509">
    <property type="term" value="F:calcium ion binding"/>
    <property type="evidence" value="ECO:0007669"/>
    <property type="project" value="InterPro"/>
</dbReference>
<dbReference type="PROSITE" id="PS00108">
    <property type="entry name" value="PROTEIN_KINASE_ST"/>
    <property type="match status" value="1"/>
</dbReference>
<dbReference type="PROSITE" id="PS00109">
    <property type="entry name" value="PROTEIN_KINASE_TYR"/>
    <property type="match status" value="1"/>
</dbReference>
<feature type="domain" description="Protein kinase" evidence="8">
    <location>
        <begin position="981"/>
        <end position="1242"/>
    </location>
</feature>
<dbReference type="Pfam" id="PF00069">
    <property type="entry name" value="Pkinase"/>
    <property type="match status" value="2"/>
</dbReference>
<evidence type="ECO:0000259" key="8">
    <source>
        <dbReference type="PROSITE" id="PS50011"/>
    </source>
</evidence>
<evidence type="ECO:0000256" key="4">
    <source>
        <dbReference type="ARBA" id="ARBA00022840"/>
    </source>
</evidence>
<dbReference type="RefSeq" id="XP_008899968.1">
    <property type="nucleotide sequence ID" value="XM_008901720.1"/>
</dbReference>
<dbReference type="InterPro" id="IPR000719">
    <property type="entry name" value="Prot_kinase_dom"/>
</dbReference>
<reference evidence="10" key="1">
    <citation type="submission" date="2011-12" db="EMBL/GenBank/DDBJ databases">
        <authorList>
            <consortium name="The Broad Institute Genome Sequencing Platform"/>
            <person name="Russ C."/>
            <person name="Tyler B."/>
            <person name="Panabieres F."/>
            <person name="Shan W."/>
            <person name="Tripathy S."/>
            <person name="Grunwald N."/>
            <person name="Machado M."/>
            <person name="Young S.K."/>
            <person name="Zeng Q."/>
            <person name="Gargeya S."/>
            <person name="Fitzgerald M."/>
            <person name="Haas B."/>
            <person name="Abouelleil A."/>
            <person name="Alvarado L."/>
            <person name="Arachchi H.M."/>
            <person name="Berlin A."/>
            <person name="Chapman S.B."/>
            <person name="Gearin G."/>
            <person name="Goldberg J."/>
            <person name="Griggs A."/>
            <person name="Gujja S."/>
            <person name="Hansen M."/>
            <person name="Heiman D."/>
            <person name="Howarth C."/>
            <person name="Larimer J."/>
            <person name="Lui A."/>
            <person name="MacDonald P.J.P."/>
            <person name="McCowen C."/>
            <person name="Montmayeur A."/>
            <person name="Murphy C."/>
            <person name="Neiman D."/>
            <person name="Pearson M."/>
            <person name="Priest M."/>
            <person name="Roberts A."/>
            <person name="Saif S."/>
            <person name="Shea T."/>
            <person name="Sisk P."/>
            <person name="Stolte C."/>
            <person name="Sykes S."/>
            <person name="Wortman J."/>
            <person name="Nusbaum C."/>
            <person name="Birren B."/>
        </authorList>
    </citation>
    <scope>NUCLEOTIDE SEQUENCE [LARGE SCALE GENOMIC DNA]</scope>
    <source>
        <strain evidence="10">INRA-310</strain>
    </source>
</reference>
<dbReference type="PRINTS" id="PR00196">
    <property type="entry name" value="ANNEXIN"/>
</dbReference>
<keyword evidence="9" id="KW-0808">Transferase</keyword>
<accession>W2QPF5</accession>
<dbReference type="InterPro" id="IPR001464">
    <property type="entry name" value="Annexin"/>
</dbReference>
<dbReference type="InterPro" id="IPR037104">
    <property type="entry name" value="Annexin_sf"/>
</dbReference>
<dbReference type="Gene3D" id="1.10.510.10">
    <property type="entry name" value="Transferase(Phosphotransferase) domain 1"/>
    <property type="match status" value="3"/>
</dbReference>
<dbReference type="Pfam" id="PF07714">
    <property type="entry name" value="PK_Tyr_Ser-Thr"/>
    <property type="match status" value="1"/>
</dbReference>
<dbReference type="PROSITE" id="PS00107">
    <property type="entry name" value="PROTEIN_KINASE_ATP"/>
    <property type="match status" value="1"/>
</dbReference>
<evidence type="ECO:0000313" key="9">
    <source>
        <dbReference type="EMBL" id="ETN14379.1"/>
    </source>
</evidence>
<dbReference type="Pfam" id="PF00191">
    <property type="entry name" value="Annexin"/>
    <property type="match status" value="2"/>
</dbReference>
<dbReference type="SMART" id="SM00335">
    <property type="entry name" value="ANX"/>
    <property type="match status" value="3"/>
</dbReference>
<dbReference type="PROSITE" id="PS51897">
    <property type="entry name" value="ANNEXIN_2"/>
    <property type="match status" value="2"/>
</dbReference>
<dbReference type="InterPro" id="IPR017441">
    <property type="entry name" value="Protein_kinase_ATP_BS"/>
</dbReference>
<dbReference type="AlphaFoldDB" id="W2QPF5"/>
<dbReference type="Gene3D" id="3.30.200.20">
    <property type="entry name" value="Phosphorylase Kinase, domain 1"/>
    <property type="match status" value="1"/>
</dbReference>
<evidence type="ECO:0000256" key="1">
    <source>
        <dbReference type="ARBA" id="ARBA00022527"/>
    </source>
</evidence>
<evidence type="ECO:0000256" key="2">
    <source>
        <dbReference type="ARBA" id="ARBA00022737"/>
    </source>
</evidence>
<dbReference type="InterPro" id="IPR051681">
    <property type="entry name" value="Ser/Thr_Kinases-Pseudokinases"/>
</dbReference>
<dbReference type="GO" id="GO:0004674">
    <property type="term" value="F:protein serine/threonine kinase activity"/>
    <property type="evidence" value="ECO:0007669"/>
    <property type="project" value="UniProtKB-KW"/>
</dbReference>
<dbReference type="EMBL" id="KI669572">
    <property type="protein sequence ID" value="ETN14379.1"/>
    <property type="molecule type" value="Genomic_DNA"/>
</dbReference>
<reference evidence="9 10" key="2">
    <citation type="submission" date="2013-11" db="EMBL/GenBank/DDBJ databases">
        <title>The Genome Sequence of Phytophthora parasitica INRA-310.</title>
        <authorList>
            <consortium name="The Broad Institute Genomics Platform"/>
            <person name="Russ C."/>
            <person name="Tyler B."/>
            <person name="Panabieres F."/>
            <person name="Shan W."/>
            <person name="Tripathy S."/>
            <person name="Grunwald N."/>
            <person name="Machado M."/>
            <person name="Johnson C.S."/>
            <person name="Arredondo F."/>
            <person name="Hong C."/>
            <person name="Coffey M."/>
            <person name="Young S.K."/>
            <person name="Zeng Q."/>
            <person name="Gargeya S."/>
            <person name="Fitzgerald M."/>
            <person name="Abouelleil A."/>
            <person name="Alvarado L."/>
            <person name="Chapman S.B."/>
            <person name="Gainer-Dewar J."/>
            <person name="Goldberg J."/>
            <person name="Griggs A."/>
            <person name="Gujja S."/>
            <person name="Hansen M."/>
            <person name="Howarth C."/>
            <person name="Imamovic A."/>
            <person name="Ireland A."/>
            <person name="Larimer J."/>
            <person name="McCowan C."/>
            <person name="Murphy C."/>
            <person name="Pearson M."/>
            <person name="Poon T.W."/>
            <person name="Priest M."/>
            <person name="Roberts A."/>
            <person name="Saif S."/>
            <person name="Shea T."/>
            <person name="Sykes S."/>
            <person name="Wortman J."/>
            <person name="Nusbaum C."/>
            <person name="Birren B."/>
        </authorList>
    </citation>
    <scope>NUCLEOTIDE SEQUENCE [LARGE SCALE GENOMIC DNA]</scope>
    <source>
        <strain evidence="9 10">INRA-310</strain>
    </source>
</reference>
<dbReference type="SUPFAM" id="SSF47874">
    <property type="entry name" value="Annexin"/>
    <property type="match status" value="1"/>
</dbReference>
<dbReference type="Proteomes" id="UP000018817">
    <property type="component" value="Unassembled WGS sequence"/>
</dbReference>
<feature type="binding site" evidence="6">
    <location>
        <position position="1008"/>
    </location>
    <ligand>
        <name>ATP</name>
        <dbReference type="ChEBI" id="CHEBI:30616"/>
    </ligand>
</feature>
<gene>
    <name evidence="9" type="ORF">PPTG_07437</name>
</gene>
<dbReference type="VEuPathDB" id="FungiDB:PPTG_07437"/>
<feature type="region of interest" description="Disordered" evidence="7">
    <location>
        <begin position="938"/>
        <end position="961"/>
    </location>
</feature>
<keyword evidence="4 6" id="KW-0067">ATP-binding</keyword>
<dbReference type="OrthoDB" id="4062651at2759"/>
<sequence length="1266" mass="141583">TTETTETTVVTETTTEETTVEEIETTELSGEIARDITEEAAAALATDTAAMSNLYTRYAHESMTFSADIDADVQEIHRVCSGAAADESALASLLLSKTTEQRYLIWWRYRLLYKQSLTELVKSKSDYGTLLEMLASPLELVEAEILHTATRGLGVKKEWIYPVVMTRSNSDIALLKKTFKEKYDVDLVEFLSSNLSGSLRKVVLTAMRGEVIDFNSSIHTSEQATMDADSLYKAGEGRWGTDKKTFIDMLVSSPLVHVRNINKAYMEKYKVDLIHVINAKFHGDTKRALLFRVRSILEPMGLLAELFETTLNSAGKSISCCQPPGRIFYGLSAWVLRYFPLLERIVDGYSRRYHQDLRTRIQSVVKGEYCQLLLCVFDAVNKTAVCPSCAVASDPKDEWCRCCGEAMQTTKVADRNPFTRYLKTHLRVEAWRKAHEVAIALQYLHDQGVVHANLKPINLIIGRDGKGHLSELESCNRVEELASCTTKSKREELRWQAPECLNGGLSSLASDIYSLAMCIIYVVTGRPPWGSNVSDNEIKHEVCNQRAMPPRPKELSDNEWSLVNRMCEYEPSKRITADEVIQELSQLVSAKCIDVPEWYVPRQLIDYSSDIFSESNLVSRHVGRWKDAVVAVETMKKSPECNFRSVAELWFSLKHPTILQLFRACDDEDDQTFVCEYAEQGDFSRYLSEIGEISGNGVQKKQVWTILLDVALALHYLHSIGVVHGDVTYQNILVDWDNHGKLSGFMSSFKPEQQKLTCVNGHDITFDSDVYWLGQCIVSALCGHSIADNRVDAAERCDVCITDSLGHQPEIFTDPEWQLIKEMCAVDPSHRIGMADAVRRMARLIAVDAAINKIASAPPPPNQTQRSRGQANLLAVMSDYTTRNISSFDSDYDDDDESKSGIITFKCEKLRSVESPHESADEAAERYTNDLKTLLSAEVPGKSSSSHDRLNASQSQKRYRRQPKLVSSRWILSTDNIAEGTGQGPDLGFGSFAAVCCGTWLGAPVALKKLNNFDLGSVQALRQEANIWSTLRHPHIVSLFGACTKGVPLFVCEYIGGTRLDESGEKGKVFNHGKRLDQCQEDKKEKVWGYLHDAAIGLQGLHMHGVVHADLKCDNILIGGDDRAKLIDFGLSCLQTCDGGEPRGAKRWKAPECLIKRVGPTFESDIYGFGMCIIEALTGKVPWAQISDDTSVTNKVKKGMLPKQPDTTTFTQVQWEAVKRMCCQAPQARLRIDDVVRVLGFFAGRPPYINDTTLQEEVNSWTSTST</sequence>
<keyword evidence="9" id="KW-0418">Kinase</keyword>
<proteinExistence type="predicted"/>
<feature type="domain" description="Protein kinase" evidence="8">
    <location>
        <begin position="601"/>
        <end position="844"/>
    </location>
</feature>
<feature type="domain" description="Protein kinase" evidence="8">
    <location>
        <begin position="228"/>
        <end position="588"/>
    </location>
</feature>
<keyword evidence="2" id="KW-0677">Repeat</keyword>
<dbReference type="InterPro" id="IPR018502">
    <property type="entry name" value="Annexin_repeat"/>
</dbReference>
<keyword evidence="1 9" id="KW-0723">Serine/threonine-protein kinase</keyword>
<feature type="non-terminal residue" evidence="9">
    <location>
        <position position="1"/>
    </location>
</feature>
<dbReference type="PROSITE" id="PS50011">
    <property type="entry name" value="PROTEIN_KINASE_DOM"/>
    <property type="match status" value="3"/>
</dbReference>